<evidence type="ECO:0000256" key="3">
    <source>
        <dbReference type="ARBA" id="ARBA00022448"/>
    </source>
</evidence>
<dbReference type="NCBIfam" id="TIGR00835">
    <property type="entry name" value="agcS"/>
    <property type="match status" value="1"/>
</dbReference>
<gene>
    <name evidence="9" type="ORF">FJQ54_09380</name>
</gene>
<dbReference type="Pfam" id="PF01235">
    <property type="entry name" value="Na_Ala_symp"/>
    <property type="match status" value="1"/>
</dbReference>
<feature type="transmembrane region" description="Helical" evidence="8">
    <location>
        <begin position="162"/>
        <end position="182"/>
    </location>
</feature>
<dbReference type="PANTHER" id="PTHR30330">
    <property type="entry name" value="AGSS FAMILY TRANSPORTER, SODIUM-ALANINE"/>
    <property type="match status" value="1"/>
</dbReference>
<comment type="caution">
    <text evidence="9">The sequence shown here is derived from an EMBL/GenBank/DDBJ whole genome shotgun (WGS) entry which is preliminary data.</text>
</comment>
<dbReference type="OrthoDB" id="9806926at2"/>
<feature type="transmembrane region" description="Helical" evidence="8">
    <location>
        <begin position="363"/>
        <end position="386"/>
    </location>
</feature>
<comment type="subcellular location">
    <subcellularLocation>
        <location evidence="8">Cell inner membrane</location>
        <topology evidence="8">Multi-pass membrane protein</topology>
    </subcellularLocation>
    <subcellularLocation>
        <location evidence="1">Cell membrane</location>
        <topology evidence="1">Multi-pass membrane protein</topology>
    </subcellularLocation>
</comment>
<dbReference type="GO" id="GO:0005886">
    <property type="term" value="C:plasma membrane"/>
    <property type="evidence" value="ECO:0007669"/>
    <property type="project" value="UniProtKB-SubCell"/>
</dbReference>
<feature type="transmembrane region" description="Helical" evidence="8">
    <location>
        <begin position="78"/>
        <end position="103"/>
    </location>
</feature>
<keyword evidence="5 8" id="KW-0812">Transmembrane</keyword>
<keyword evidence="6 8" id="KW-1133">Transmembrane helix</keyword>
<dbReference type="PRINTS" id="PR00175">
    <property type="entry name" value="NAALASMPORT"/>
</dbReference>
<name>A0A501XLN5_9SPHN</name>
<evidence type="ECO:0000313" key="10">
    <source>
        <dbReference type="Proteomes" id="UP000319897"/>
    </source>
</evidence>
<feature type="transmembrane region" description="Helical" evidence="8">
    <location>
        <begin position="431"/>
        <end position="447"/>
    </location>
</feature>
<sequence length="465" mass="49625">MSFVETIEAGIDRLSAFVFYTVSIGGVEVQLIVLWLAFAMVFVTFWLGVPQIRGFSESWRILRGKYWDPTAPGEVSQFAALATALSGTIGLGNIAGIGVALTVGGPGAIFWMFVIGLFAMGLKCAEVTLGLMFREEMPGGRIRGGAWITLERGLASIGLPKLGRGLALFYALLMIGGSLSLFQVNQAYPPVAEQLGFDNRLLFGIIFAVMVALVLLGSIRWIASATSILVPAMSVIFMGGCLAILVAGYDRVPHAIGLIVSEAFNSQSLFGGILGAFVTGMRRAIYSCEAGLGTAVAAHAQAKTRHPASEGLVALIEPFMDTVVMCTITGIAFVVADTWNPATNGGLEGVQIATAAFATITPWFPALLAVAVFLFAYATVIANGFYAAEAFQYLVGHGRRRELAIKLAFCCILPLGVILEMGKIVDFVDSVYFLMAVPNIIGLYLLAKPLRAEMESYLAWRKGTN</sequence>
<feature type="transmembrane region" description="Helical" evidence="8">
    <location>
        <begin position="109"/>
        <end position="133"/>
    </location>
</feature>
<reference evidence="9 10" key="1">
    <citation type="submission" date="2019-06" db="EMBL/GenBank/DDBJ databases">
        <authorList>
            <person name="Lee I."/>
            <person name="Jang G.I."/>
            <person name="Hwang C.Y."/>
        </authorList>
    </citation>
    <scope>NUCLEOTIDE SEQUENCE [LARGE SCALE GENOMIC DNA]</scope>
    <source>
        <strain evidence="9 10">PAMC 28131</strain>
    </source>
</reference>
<keyword evidence="8" id="KW-0769">Symport</keyword>
<keyword evidence="8" id="KW-0997">Cell inner membrane</keyword>
<evidence type="ECO:0000256" key="1">
    <source>
        <dbReference type="ARBA" id="ARBA00004651"/>
    </source>
</evidence>
<dbReference type="AlphaFoldDB" id="A0A501XLN5"/>
<evidence type="ECO:0000256" key="7">
    <source>
        <dbReference type="ARBA" id="ARBA00023136"/>
    </source>
</evidence>
<dbReference type="EMBL" id="VFSU01000024">
    <property type="protein sequence ID" value="TPE61097.1"/>
    <property type="molecule type" value="Genomic_DNA"/>
</dbReference>
<evidence type="ECO:0000256" key="5">
    <source>
        <dbReference type="ARBA" id="ARBA00022692"/>
    </source>
</evidence>
<feature type="transmembrane region" description="Helical" evidence="8">
    <location>
        <begin position="202"/>
        <end position="222"/>
    </location>
</feature>
<comment type="similarity">
    <text evidence="2 8">Belongs to the alanine or glycine:cation symporter (AGCS) (TC 2.A.25) family.</text>
</comment>
<evidence type="ECO:0000256" key="4">
    <source>
        <dbReference type="ARBA" id="ARBA00022475"/>
    </source>
</evidence>
<feature type="transmembrane region" description="Helical" evidence="8">
    <location>
        <begin position="312"/>
        <end position="336"/>
    </location>
</feature>
<organism evidence="9 10">
    <name type="scientific">Sandaracinobacter neustonicus</name>
    <dbReference type="NCBI Taxonomy" id="1715348"/>
    <lineage>
        <taxon>Bacteria</taxon>
        <taxon>Pseudomonadati</taxon>
        <taxon>Pseudomonadota</taxon>
        <taxon>Alphaproteobacteria</taxon>
        <taxon>Sphingomonadales</taxon>
        <taxon>Sphingosinicellaceae</taxon>
        <taxon>Sandaracinobacter</taxon>
    </lineage>
</organism>
<dbReference type="RefSeq" id="WP_140928155.1">
    <property type="nucleotide sequence ID" value="NZ_VFSU01000024.1"/>
</dbReference>
<evidence type="ECO:0000256" key="2">
    <source>
        <dbReference type="ARBA" id="ARBA00009261"/>
    </source>
</evidence>
<proteinExistence type="inferred from homology"/>
<dbReference type="InterPro" id="IPR001463">
    <property type="entry name" value="Na/Ala_symport"/>
</dbReference>
<dbReference type="GO" id="GO:0005283">
    <property type="term" value="F:amino acid:sodium symporter activity"/>
    <property type="evidence" value="ECO:0007669"/>
    <property type="project" value="InterPro"/>
</dbReference>
<accession>A0A501XLN5</accession>
<evidence type="ECO:0000313" key="9">
    <source>
        <dbReference type="EMBL" id="TPE61097.1"/>
    </source>
</evidence>
<protein>
    <submittedName>
        <fullName evidence="9">Alanine:cation symporter family protein</fullName>
    </submittedName>
</protein>
<keyword evidence="7 8" id="KW-0472">Membrane</keyword>
<feature type="transmembrane region" description="Helical" evidence="8">
    <location>
        <begin position="407"/>
        <end position="425"/>
    </location>
</feature>
<keyword evidence="4" id="KW-1003">Cell membrane</keyword>
<evidence type="ECO:0000256" key="6">
    <source>
        <dbReference type="ARBA" id="ARBA00022989"/>
    </source>
</evidence>
<dbReference type="Proteomes" id="UP000319897">
    <property type="component" value="Unassembled WGS sequence"/>
</dbReference>
<evidence type="ECO:0000256" key="8">
    <source>
        <dbReference type="RuleBase" id="RU363064"/>
    </source>
</evidence>
<keyword evidence="10" id="KW-1185">Reference proteome</keyword>
<keyword evidence="3 8" id="KW-0813">Transport</keyword>
<dbReference type="PANTHER" id="PTHR30330:SF3">
    <property type="entry name" value="TRANSCRIPTIONAL REGULATOR, LRP FAMILY"/>
    <property type="match status" value="1"/>
</dbReference>
<feature type="transmembrane region" description="Helical" evidence="8">
    <location>
        <begin position="229"/>
        <end position="249"/>
    </location>
</feature>